<evidence type="ECO:0000313" key="1">
    <source>
        <dbReference type="EMBL" id="WNZ23209.1"/>
    </source>
</evidence>
<name>A0AA96WDI2_9CYAN</name>
<reference evidence="1" key="1">
    <citation type="submission" date="2020-05" db="EMBL/GenBank/DDBJ databases">
        <authorList>
            <person name="Zhu T."/>
            <person name="Keshari N."/>
            <person name="Lu X."/>
        </authorList>
    </citation>
    <scope>NUCLEOTIDE SEQUENCE</scope>
    <source>
        <strain evidence="1">NK1-12</strain>
    </source>
</reference>
<dbReference type="EMBL" id="CP053586">
    <property type="protein sequence ID" value="WNZ23209.1"/>
    <property type="molecule type" value="Genomic_DNA"/>
</dbReference>
<sequence length="64" mass="7286">MIFLTTNGYILLSGSTCLWLANKATLTPEQTRIFDTCNATWNKGTEAIFRLLDSKLLELFKTKE</sequence>
<protein>
    <submittedName>
        <fullName evidence="1">Uncharacterized protein</fullName>
    </submittedName>
</protein>
<proteinExistence type="predicted"/>
<organism evidence="1">
    <name type="scientific">Leptolyngbya sp. NK1-12</name>
    <dbReference type="NCBI Taxonomy" id="2547451"/>
    <lineage>
        <taxon>Bacteria</taxon>
        <taxon>Bacillati</taxon>
        <taxon>Cyanobacteriota</taxon>
        <taxon>Cyanophyceae</taxon>
        <taxon>Leptolyngbyales</taxon>
        <taxon>Leptolyngbyaceae</taxon>
        <taxon>Leptolyngbya group</taxon>
        <taxon>Leptolyngbya</taxon>
    </lineage>
</organism>
<dbReference type="AlphaFoldDB" id="A0AA96WDI2"/>
<accession>A0AA96WDI2</accession>
<dbReference type="RefSeq" id="WP_316434811.1">
    <property type="nucleotide sequence ID" value="NZ_CP053586.1"/>
</dbReference>
<gene>
    <name evidence="1" type="ORF">HJG54_10340</name>
</gene>